<gene>
    <name evidence="1" type="ORF">OC610_08670</name>
</gene>
<organism evidence="1 2">
    <name type="scientific">Pseudomonas agronomica</name>
    <dbReference type="NCBI Taxonomy" id="2979328"/>
    <lineage>
        <taxon>Bacteria</taxon>
        <taxon>Pseudomonadati</taxon>
        <taxon>Pseudomonadota</taxon>
        <taxon>Gammaproteobacteria</taxon>
        <taxon>Pseudomonadales</taxon>
        <taxon>Pseudomonadaceae</taxon>
        <taxon>Pseudomonas</taxon>
    </lineage>
</organism>
<evidence type="ECO:0000313" key="1">
    <source>
        <dbReference type="EMBL" id="MCW1244476.1"/>
    </source>
</evidence>
<protein>
    <submittedName>
        <fullName evidence="1">Uncharacterized protein</fullName>
    </submittedName>
</protein>
<comment type="caution">
    <text evidence="1">The sequence shown here is derived from an EMBL/GenBank/DDBJ whole genome shotgun (WGS) entry which is preliminary data.</text>
</comment>
<dbReference type="EMBL" id="JAOSHO010000075">
    <property type="protein sequence ID" value="MCW1244476.1"/>
    <property type="molecule type" value="Genomic_DNA"/>
</dbReference>
<dbReference type="Proteomes" id="UP001061999">
    <property type="component" value="Unassembled WGS sequence"/>
</dbReference>
<reference evidence="1" key="1">
    <citation type="submission" date="2022-07" db="EMBL/GenBank/DDBJ databases">
        <title>Pseudomonas agronomica sp. nov.: a novel bacterium with biotechnological application in the synthesis of biofertilizers from valorized agricultural residues.</title>
        <authorList>
            <person name="Robas M."/>
            <person name="Fernandez V.M."/>
            <person name="Luna L."/>
            <person name="Provanza A."/>
            <person name="Jimenez P.A."/>
        </authorList>
    </citation>
    <scope>NUCLEOTIDE SEQUENCE</scope>
    <source>
        <strain evidence="1">SAICEU22T</strain>
    </source>
</reference>
<name>A0ABT3F5V0_9PSED</name>
<dbReference type="RefSeq" id="WP_264427439.1">
    <property type="nucleotide sequence ID" value="NZ_JAOSHO010000075.1"/>
</dbReference>
<proteinExistence type="predicted"/>
<accession>A0ABT3F5V0</accession>
<keyword evidence="2" id="KW-1185">Reference proteome</keyword>
<sequence length="78" mass="9044">MPATDVQYTGLELFILVHAVPQLVQPWIDNSPRFIAIPQRYDDLISTLSKGYIENVANLQLSDHQRFWRCKLSVKLKC</sequence>
<evidence type="ECO:0000313" key="2">
    <source>
        <dbReference type="Proteomes" id="UP001061999"/>
    </source>
</evidence>